<dbReference type="RefSeq" id="WP_198481355.1">
    <property type="nucleotide sequence ID" value="NZ_CP066007.1"/>
</dbReference>
<name>A0A7T4ECW6_9CORY</name>
<organism evidence="1 2">
    <name type="scientific">Corynebacterium glucuronolyticum</name>
    <dbReference type="NCBI Taxonomy" id="39791"/>
    <lineage>
        <taxon>Bacteria</taxon>
        <taxon>Bacillati</taxon>
        <taxon>Actinomycetota</taxon>
        <taxon>Actinomycetes</taxon>
        <taxon>Mycobacteriales</taxon>
        <taxon>Corynebacteriaceae</taxon>
        <taxon>Corynebacterium</taxon>
    </lineage>
</organism>
<proteinExistence type="predicted"/>
<evidence type="ECO:0000313" key="1">
    <source>
        <dbReference type="EMBL" id="QQB45307.1"/>
    </source>
</evidence>
<gene>
    <name evidence="1" type="ORF">I6I10_07105</name>
</gene>
<protein>
    <submittedName>
        <fullName evidence="1">Uncharacterized protein</fullName>
    </submittedName>
</protein>
<sequence>MTDWESWQKHVRRVVEQKRAWYGIGDGDGTPVATLPTPVSKETPEQWMEASDLSLTIPARHSDGIPTGLCKGLVTDNLRLVDPSGQIPLATGDFTLLFAMMGENGILERRGVSSPTLTVMTRTVLASRPSLCCTP</sequence>
<reference evidence="1 2" key="1">
    <citation type="submission" date="2020-12" db="EMBL/GenBank/DDBJ databases">
        <title>FDA dAtabase for Regulatory Grade micrObial Sequences (FDA-ARGOS): Supporting development and validation of Infectious Disease Dx tests.</title>
        <authorList>
            <person name="Sproer C."/>
            <person name="Gronow S."/>
            <person name="Severitt S."/>
            <person name="Schroder I."/>
            <person name="Tallon L."/>
            <person name="Sadzewicz L."/>
            <person name="Zhao X."/>
            <person name="Boylan J."/>
            <person name="Ott S."/>
            <person name="Bowen H."/>
            <person name="Vavikolanu K."/>
            <person name="Mehta A."/>
            <person name="Aluvathingal J."/>
            <person name="Nadendla S."/>
            <person name="Lowell S."/>
            <person name="Myers T."/>
            <person name="Yan Y."/>
            <person name="Sichtig H."/>
        </authorList>
    </citation>
    <scope>NUCLEOTIDE SEQUENCE [LARGE SCALE GENOMIC DNA]</scope>
    <source>
        <strain evidence="1 2">FDAARGOS_1053</strain>
    </source>
</reference>
<dbReference type="Proteomes" id="UP000596145">
    <property type="component" value="Chromosome"/>
</dbReference>
<accession>A0A7T4ECW6</accession>
<evidence type="ECO:0000313" key="2">
    <source>
        <dbReference type="Proteomes" id="UP000596145"/>
    </source>
</evidence>
<dbReference type="AlphaFoldDB" id="A0A7T4ECW6"/>
<dbReference type="EMBL" id="CP066007">
    <property type="protein sequence ID" value="QQB45307.1"/>
    <property type="molecule type" value="Genomic_DNA"/>
</dbReference>